<accession>A0ABV8DNS1</accession>
<reference evidence="9" key="1">
    <citation type="journal article" date="2019" name="Int. J. Syst. Evol. Microbiol.">
        <title>The Global Catalogue of Microorganisms (GCM) 10K type strain sequencing project: providing services to taxonomists for standard genome sequencing and annotation.</title>
        <authorList>
            <consortium name="The Broad Institute Genomics Platform"/>
            <consortium name="The Broad Institute Genome Sequencing Center for Infectious Disease"/>
            <person name="Wu L."/>
            <person name="Ma J."/>
        </authorList>
    </citation>
    <scope>NUCLEOTIDE SEQUENCE [LARGE SCALE GENOMIC DNA]</scope>
    <source>
        <strain evidence="9">CGMCC 4.7330</strain>
    </source>
</reference>
<sequence length="336" mass="35953">MVTEIFAAPKSAPVHAWMPACPCGSGCIDEGDRVGRVRVAARVAGVAGLLLSFPVVNGLTPAGRREPLHRGYARAMLSVLGIRLSVIDNRFADTEPDPNAPHPTAGSEPSRAAKRTRFAEPAQGALIIAGHVSWSDVLVLAAVQPLGFVARADMLEWPLLGKLAIRMRVIPIERESLRELPGVVARLRDRLRAGDRVAAFPEGTTWCGRAYGSLRPALFQAAIDAGTPVQPVRLAYRDGSGASCTVPAFIGDDGFTTSAARVLRARGLVAEVVLEPRELPGSDRRELARRVERAVRGESGSPHRDWIEAGSTRVRDPELGAPRPGHRGGVIPIRAE</sequence>
<gene>
    <name evidence="8" type="ORF">ACFO0B_04680</name>
</gene>
<dbReference type="CDD" id="cd07989">
    <property type="entry name" value="LPLAT_AGPAT-like"/>
    <property type="match status" value="1"/>
</dbReference>
<keyword evidence="5 8" id="KW-0012">Acyltransferase</keyword>
<comment type="pathway">
    <text evidence="1">Lipid metabolism.</text>
</comment>
<feature type="domain" description="Phospholipid/glycerol acyltransferase" evidence="7">
    <location>
        <begin position="125"/>
        <end position="237"/>
    </location>
</feature>
<evidence type="ECO:0000259" key="7">
    <source>
        <dbReference type="SMART" id="SM00563"/>
    </source>
</evidence>
<evidence type="ECO:0000256" key="3">
    <source>
        <dbReference type="ARBA" id="ARBA00022679"/>
    </source>
</evidence>
<evidence type="ECO:0000256" key="6">
    <source>
        <dbReference type="SAM" id="MobiDB-lite"/>
    </source>
</evidence>
<dbReference type="PANTHER" id="PTHR10434">
    <property type="entry name" value="1-ACYL-SN-GLYCEROL-3-PHOSPHATE ACYLTRANSFERASE"/>
    <property type="match status" value="1"/>
</dbReference>
<dbReference type="Pfam" id="PF01553">
    <property type="entry name" value="Acyltransferase"/>
    <property type="match status" value="1"/>
</dbReference>
<keyword evidence="2" id="KW-0444">Lipid biosynthesis</keyword>
<keyword evidence="3" id="KW-0808">Transferase</keyword>
<dbReference type="InterPro" id="IPR002123">
    <property type="entry name" value="Plipid/glycerol_acylTrfase"/>
</dbReference>
<evidence type="ECO:0000256" key="2">
    <source>
        <dbReference type="ARBA" id="ARBA00022516"/>
    </source>
</evidence>
<dbReference type="Proteomes" id="UP001595696">
    <property type="component" value="Unassembled WGS sequence"/>
</dbReference>
<dbReference type="SUPFAM" id="SSF69593">
    <property type="entry name" value="Glycerol-3-phosphate (1)-acyltransferase"/>
    <property type="match status" value="1"/>
</dbReference>
<keyword evidence="4" id="KW-0443">Lipid metabolism</keyword>
<evidence type="ECO:0000256" key="5">
    <source>
        <dbReference type="ARBA" id="ARBA00023315"/>
    </source>
</evidence>
<organism evidence="8 9">
    <name type="scientific">Nocardia jiangsuensis</name>
    <dbReference type="NCBI Taxonomy" id="1691563"/>
    <lineage>
        <taxon>Bacteria</taxon>
        <taxon>Bacillati</taxon>
        <taxon>Actinomycetota</taxon>
        <taxon>Actinomycetes</taxon>
        <taxon>Mycobacteriales</taxon>
        <taxon>Nocardiaceae</taxon>
        <taxon>Nocardia</taxon>
    </lineage>
</organism>
<keyword evidence="9" id="KW-1185">Reference proteome</keyword>
<feature type="region of interest" description="Disordered" evidence="6">
    <location>
        <begin position="314"/>
        <end position="336"/>
    </location>
</feature>
<dbReference type="GO" id="GO:0016746">
    <property type="term" value="F:acyltransferase activity"/>
    <property type="evidence" value="ECO:0007669"/>
    <property type="project" value="UniProtKB-KW"/>
</dbReference>
<dbReference type="SMART" id="SM00563">
    <property type="entry name" value="PlsC"/>
    <property type="match status" value="1"/>
</dbReference>
<evidence type="ECO:0000256" key="1">
    <source>
        <dbReference type="ARBA" id="ARBA00005189"/>
    </source>
</evidence>
<dbReference type="EMBL" id="JBHSAX010000004">
    <property type="protein sequence ID" value="MFC3961279.1"/>
    <property type="molecule type" value="Genomic_DNA"/>
</dbReference>
<dbReference type="PANTHER" id="PTHR10434:SF64">
    <property type="entry name" value="1-ACYL-SN-GLYCEROL-3-PHOSPHATE ACYLTRANSFERASE-RELATED"/>
    <property type="match status" value="1"/>
</dbReference>
<evidence type="ECO:0000313" key="8">
    <source>
        <dbReference type="EMBL" id="MFC3961279.1"/>
    </source>
</evidence>
<protein>
    <submittedName>
        <fullName evidence="8">Lysophospholipid acyltransferase family protein</fullName>
    </submittedName>
</protein>
<proteinExistence type="predicted"/>
<comment type="caution">
    <text evidence="8">The sequence shown here is derived from an EMBL/GenBank/DDBJ whole genome shotgun (WGS) entry which is preliminary data.</text>
</comment>
<feature type="region of interest" description="Disordered" evidence="6">
    <location>
        <begin position="93"/>
        <end position="113"/>
    </location>
</feature>
<evidence type="ECO:0000313" key="9">
    <source>
        <dbReference type="Proteomes" id="UP001595696"/>
    </source>
</evidence>
<dbReference type="RefSeq" id="WP_378611032.1">
    <property type="nucleotide sequence ID" value="NZ_JBHSAX010000004.1"/>
</dbReference>
<evidence type="ECO:0000256" key="4">
    <source>
        <dbReference type="ARBA" id="ARBA00023098"/>
    </source>
</evidence>
<name>A0ABV8DNS1_9NOCA</name>